<evidence type="ECO:0000313" key="1">
    <source>
        <dbReference type="EMBL" id="CAF2043997.1"/>
    </source>
</evidence>
<sequence>MNSISLYRKEWKQSRQGRIWVSYNTKYTYLLILPIC</sequence>
<protein>
    <submittedName>
        <fullName evidence="1">(rape) hypothetical protein</fullName>
    </submittedName>
</protein>
<reference evidence="1" key="1">
    <citation type="submission" date="2021-01" db="EMBL/GenBank/DDBJ databases">
        <authorList>
            <consortium name="Genoscope - CEA"/>
            <person name="William W."/>
        </authorList>
    </citation>
    <scope>NUCLEOTIDE SEQUENCE</scope>
</reference>
<name>A0A816P4K2_BRANA</name>
<dbReference type="EMBL" id="HG994363">
    <property type="protein sequence ID" value="CAF2043997.1"/>
    <property type="molecule type" value="Genomic_DNA"/>
</dbReference>
<accession>A0A816P4K2</accession>
<proteinExistence type="predicted"/>
<dbReference type="AlphaFoldDB" id="A0A816P4K2"/>
<dbReference type="Proteomes" id="UP001295469">
    <property type="component" value="Chromosome A09"/>
</dbReference>
<organism evidence="1">
    <name type="scientific">Brassica napus</name>
    <name type="common">Rape</name>
    <dbReference type="NCBI Taxonomy" id="3708"/>
    <lineage>
        <taxon>Eukaryota</taxon>
        <taxon>Viridiplantae</taxon>
        <taxon>Streptophyta</taxon>
        <taxon>Embryophyta</taxon>
        <taxon>Tracheophyta</taxon>
        <taxon>Spermatophyta</taxon>
        <taxon>Magnoliopsida</taxon>
        <taxon>eudicotyledons</taxon>
        <taxon>Gunneridae</taxon>
        <taxon>Pentapetalae</taxon>
        <taxon>rosids</taxon>
        <taxon>malvids</taxon>
        <taxon>Brassicales</taxon>
        <taxon>Brassicaceae</taxon>
        <taxon>Brassiceae</taxon>
        <taxon>Brassica</taxon>
    </lineage>
</organism>
<gene>
    <name evidence="1" type="ORF">DARMORV10_A09P32760.1</name>
</gene>